<dbReference type="STRING" id="1549748.WH95_15400"/>
<dbReference type="AlphaFoldDB" id="A0A0M2R7F7"/>
<dbReference type="EMBL" id="LANI01000023">
    <property type="protein sequence ID" value="KKJ75950.1"/>
    <property type="molecule type" value="Genomic_DNA"/>
</dbReference>
<dbReference type="Gene3D" id="3.40.50.12500">
    <property type="match status" value="1"/>
</dbReference>
<dbReference type="PANTHER" id="PTHR40267:SF1">
    <property type="entry name" value="BLR3294 PROTEIN"/>
    <property type="match status" value="1"/>
</dbReference>
<dbReference type="OrthoDB" id="9816064at2"/>
<evidence type="ECO:0008006" key="3">
    <source>
        <dbReference type="Google" id="ProtNLM"/>
    </source>
</evidence>
<reference evidence="1 2" key="1">
    <citation type="submission" date="2015-03" db="EMBL/GenBank/DDBJ databases">
        <title>Genome sequence of Kiloniella sp. P1-1, isolated from the gut microflora of Pacific white shrimp, Penaeus vannamei.</title>
        <authorList>
            <person name="Shao Z."/>
            <person name="Wang L."/>
            <person name="Li X."/>
        </authorList>
    </citation>
    <scope>NUCLEOTIDE SEQUENCE [LARGE SCALE GENOMIC DNA]</scope>
    <source>
        <strain evidence="1 2">P1-1</strain>
    </source>
</reference>
<sequence length="253" mass="27385">MKLDFSLDKENQTKACLGLIVLQADETLEDEFRRVIRDFNVSLLHLRIPSHPAVTKETLAQMAEDLPTAAGLLPKSTRFDAMAYACTSGATVIGPSEVAAKIHTQHPGVPVTDPITAVMAACRALEIKRLGFLTPYVPEVSNAMRSLLEDNDLEIASFGSFEQDQEKIVSRIAEVSTLEAIVKVGEKSECEGVFVSCSNLRTLGVLQEAEQILGKPVISSNLALIWHMLRLAGVEGRGTAPGKLFTQALPISS</sequence>
<dbReference type="InterPro" id="IPR026286">
    <property type="entry name" value="MaiA/AMDase"/>
</dbReference>
<comment type="caution">
    <text evidence="1">The sequence shown here is derived from an EMBL/GenBank/DDBJ whole genome shotgun (WGS) entry which is preliminary data.</text>
</comment>
<evidence type="ECO:0000313" key="1">
    <source>
        <dbReference type="EMBL" id="KKJ75950.1"/>
    </source>
</evidence>
<proteinExistence type="predicted"/>
<protein>
    <recommendedName>
        <fullName evidence="3">Asp/Glu racemase</fullName>
    </recommendedName>
</protein>
<keyword evidence="2" id="KW-1185">Reference proteome</keyword>
<dbReference type="RefSeq" id="WP_046508909.1">
    <property type="nucleotide sequence ID" value="NZ_LANI01000023.1"/>
</dbReference>
<dbReference type="Proteomes" id="UP000034491">
    <property type="component" value="Unassembled WGS sequence"/>
</dbReference>
<dbReference type="PANTHER" id="PTHR40267">
    <property type="entry name" value="BLR3294 PROTEIN"/>
    <property type="match status" value="1"/>
</dbReference>
<dbReference type="PIRSF" id="PIRSF015736">
    <property type="entry name" value="MI"/>
    <property type="match status" value="1"/>
</dbReference>
<organism evidence="1 2">
    <name type="scientific">Kiloniella litopenaei</name>
    <dbReference type="NCBI Taxonomy" id="1549748"/>
    <lineage>
        <taxon>Bacteria</taxon>
        <taxon>Pseudomonadati</taxon>
        <taxon>Pseudomonadota</taxon>
        <taxon>Alphaproteobacteria</taxon>
        <taxon>Rhodospirillales</taxon>
        <taxon>Kiloniellaceae</taxon>
        <taxon>Kiloniella</taxon>
    </lineage>
</organism>
<dbReference type="InterPro" id="IPR053714">
    <property type="entry name" value="Iso_Racemase_Enz_sf"/>
</dbReference>
<accession>A0A0M2R7F7</accession>
<evidence type="ECO:0000313" key="2">
    <source>
        <dbReference type="Proteomes" id="UP000034491"/>
    </source>
</evidence>
<dbReference type="Pfam" id="PF17645">
    <property type="entry name" value="Amdase"/>
    <property type="match status" value="1"/>
</dbReference>
<name>A0A0M2R7F7_9PROT</name>
<dbReference type="PATRIC" id="fig|1549748.8.peg.1838"/>
<gene>
    <name evidence="1" type="ORF">WH95_15400</name>
</gene>